<comment type="caution">
    <text evidence="2">The sequence shown here is derived from an EMBL/GenBank/DDBJ whole genome shotgun (WGS) entry which is preliminary data.</text>
</comment>
<name>A0ABS8DLX7_9FIRM</name>
<evidence type="ECO:0000259" key="1">
    <source>
        <dbReference type="Pfam" id="PF00381"/>
    </source>
</evidence>
<dbReference type="EMBL" id="JAJCIS010000024">
    <property type="protein sequence ID" value="MCB7389396.1"/>
    <property type="molecule type" value="Genomic_DNA"/>
</dbReference>
<keyword evidence="3" id="KW-1185">Reference proteome</keyword>
<dbReference type="Pfam" id="PF00381">
    <property type="entry name" value="PTS-HPr"/>
    <property type="match status" value="1"/>
</dbReference>
<accession>A0ABS8DLX7</accession>
<dbReference type="InterPro" id="IPR035895">
    <property type="entry name" value="HPr-like_sf"/>
</dbReference>
<gene>
    <name evidence="2" type="ORF">LIZ65_19105</name>
</gene>
<sequence>MLKYSVCFRRPEDITSFVNAANQFEGDVDLVSGRIIVDAKSVMGVMALSESDKLEMVVHSDESPDFLNRVSGLIDAVV</sequence>
<organism evidence="2 3">
    <name type="scientific">Bariatricus massiliensis</name>
    <dbReference type="NCBI Taxonomy" id="1745713"/>
    <lineage>
        <taxon>Bacteria</taxon>
        <taxon>Bacillati</taxon>
        <taxon>Bacillota</taxon>
        <taxon>Clostridia</taxon>
        <taxon>Lachnospirales</taxon>
        <taxon>Lachnospiraceae</taxon>
        <taxon>Bariatricus</taxon>
    </lineage>
</organism>
<proteinExistence type="predicted"/>
<reference evidence="2 3" key="1">
    <citation type="submission" date="2021-10" db="EMBL/GenBank/DDBJ databases">
        <title>Collection of gut derived symbiotic bacterial strains cultured from healthy donors.</title>
        <authorList>
            <person name="Lin H."/>
            <person name="Littmann E."/>
            <person name="Kohout C."/>
            <person name="Pamer E.G."/>
        </authorList>
    </citation>
    <scope>NUCLEOTIDE SEQUENCE [LARGE SCALE GENOMIC DNA]</scope>
    <source>
        <strain evidence="2 3">DFI.1.165</strain>
    </source>
</reference>
<evidence type="ECO:0000313" key="2">
    <source>
        <dbReference type="EMBL" id="MCB7389396.1"/>
    </source>
</evidence>
<dbReference type="InterPro" id="IPR000032">
    <property type="entry name" value="HPr-like"/>
</dbReference>
<dbReference type="SUPFAM" id="SSF55594">
    <property type="entry name" value="HPr-like"/>
    <property type="match status" value="1"/>
</dbReference>
<protein>
    <submittedName>
        <fullName evidence="2">HPr family phosphocarrier protein</fullName>
    </submittedName>
</protein>
<feature type="domain" description="HPr" evidence="1">
    <location>
        <begin position="15"/>
        <end position="59"/>
    </location>
</feature>
<dbReference type="Gene3D" id="3.30.1340.10">
    <property type="entry name" value="HPr-like"/>
    <property type="match status" value="1"/>
</dbReference>
<evidence type="ECO:0000313" key="3">
    <source>
        <dbReference type="Proteomes" id="UP001299546"/>
    </source>
</evidence>
<dbReference type="Proteomes" id="UP001299546">
    <property type="component" value="Unassembled WGS sequence"/>
</dbReference>
<dbReference type="RefSeq" id="WP_066738101.1">
    <property type="nucleotide sequence ID" value="NZ_JAJCIQ010000023.1"/>
</dbReference>